<gene>
    <name evidence="3" type="ORF">E6C27_scaffold55G00540</name>
</gene>
<dbReference type="EMBL" id="SSTE01011267">
    <property type="protein sequence ID" value="KAA0051334.1"/>
    <property type="molecule type" value="Genomic_DNA"/>
</dbReference>
<keyword evidence="2" id="KW-0812">Transmembrane</keyword>
<evidence type="ECO:0000256" key="2">
    <source>
        <dbReference type="SAM" id="Phobius"/>
    </source>
</evidence>
<dbReference type="AlphaFoldDB" id="A0A5A7U7P5"/>
<comment type="caution">
    <text evidence="3">The sequence shown here is derived from an EMBL/GenBank/DDBJ whole genome shotgun (WGS) entry which is preliminary data.</text>
</comment>
<evidence type="ECO:0000256" key="1">
    <source>
        <dbReference type="SAM" id="MobiDB-lite"/>
    </source>
</evidence>
<feature type="transmembrane region" description="Helical" evidence="2">
    <location>
        <begin position="170"/>
        <end position="188"/>
    </location>
</feature>
<name>A0A5A7U7P5_CUCMM</name>
<feature type="region of interest" description="Disordered" evidence="1">
    <location>
        <begin position="1"/>
        <end position="22"/>
    </location>
</feature>
<evidence type="ECO:0000313" key="3">
    <source>
        <dbReference type="EMBL" id="KAA0051334.1"/>
    </source>
</evidence>
<reference evidence="3 4" key="1">
    <citation type="submission" date="2019-08" db="EMBL/GenBank/DDBJ databases">
        <title>Draft genome sequences of two oriental melons (Cucumis melo L. var makuwa).</title>
        <authorList>
            <person name="Kwon S.-Y."/>
        </authorList>
    </citation>
    <scope>NUCLEOTIDE SEQUENCE [LARGE SCALE GENOMIC DNA]</scope>
    <source>
        <strain evidence="4">cv. SW 3</strain>
        <tissue evidence="3">Leaf</tissue>
    </source>
</reference>
<keyword evidence="2" id="KW-0472">Membrane</keyword>
<sequence length="202" mass="22730">MRWGVHSAGEHRPTHNQTHRSQLQKLGLILQSRNERGYERKETDYAVKAVRWTLPLFRYKAGLLQWNSPNAPVEGVGSEIPGSYYGLPLGSLTLNLDLSGRYQWVKSKMPRASDTPYPKLRSLSRFGSSQCFRDQKISLSIILIARLFVALATCDWGLTTILPLDLKPTYGSSLGAFVPFLSFLMLYFHPTASSLAPLSFQP</sequence>
<evidence type="ECO:0000313" key="4">
    <source>
        <dbReference type="Proteomes" id="UP000321393"/>
    </source>
</evidence>
<keyword evidence="2" id="KW-1133">Transmembrane helix</keyword>
<organism evidence="3 4">
    <name type="scientific">Cucumis melo var. makuwa</name>
    <name type="common">Oriental melon</name>
    <dbReference type="NCBI Taxonomy" id="1194695"/>
    <lineage>
        <taxon>Eukaryota</taxon>
        <taxon>Viridiplantae</taxon>
        <taxon>Streptophyta</taxon>
        <taxon>Embryophyta</taxon>
        <taxon>Tracheophyta</taxon>
        <taxon>Spermatophyta</taxon>
        <taxon>Magnoliopsida</taxon>
        <taxon>eudicotyledons</taxon>
        <taxon>Gunneridae</taxon>
        <taxon>Pentapetalae</taxon>
        <taxon>rosids</taxon>
        <taxon>fabids</taxon>
        <taxon>Cucurbitales</taxon>
        <taxon>Cucurbitaceae</taxon>
        <taxon>Benincaseae</taxon>
        <taxon>Cucumis</taxon>
    </lineage>
</organism>
<feature type="transmembrane region" description="Helical" evidence="2">
    <location>
        <begin position="137"/>
        <end position="158"/>
    </location>
</feature>
<dbReference type="Proteomes" id="UP000321393">
    <property type="component" value="Unassembled WGS sequence"/>
</dbReference>
<proteinExistence type="predicted"/>
<protein>
    <submittedName>
        <fullName evidence="3">Uncharacterized protein</fullName>
    </submittedName>
</protein>
<accession>A0A5A7U7P5</accession>